<dbReference type="PANTHER" id="PTHR30606">
    <property type="entry name" value="LIPID A BIOSYNTHESIS LAUROYL ACYLTRANSFERASE"/>
    <property type="match status" value="1"/>
</dbReference>
<evidence type="ECO:0000256" key="3">
    <source>
        <dbReference type="ARBA" id="ARBA00022519"/>
    </source>
</evidence>
<proteinExistence type="predicted"/>
<evidence type="ECO:0000313" key="8">
    <source>
        <dbReference type="Proteomes" id="UP000620075"/>
    </source>
</evidence>
<dbReference type="InterPro" id="IPR004960">
    <property type="entry name" value="LipA_acyltrans"/>
</dbReference>
<evidence type="ECO:0000313" key="7">
    <source>
        <dbReference type="EMBL" id="MBJ7604034.1"/>
    </source>
</evidence>
<keyword evidence="5" id="KW-0472">Membrane</keyword>
<dbReference type="GO" id="GO:0009247">
    <property type="term" value="P:glycolipid biosynthetic process"/>
    <property type="evidence" value="ECO:0007669"/>
    <property type="project" value="UniProtKB-ARBA"/>
</dbReference>
<protein>
    <submittedName>
        <fullName evidence="7">Lysophospholipid acyltransferase family protein</fullName>
    </submittedName>
</protein>
<dbReference type="CDD" id="cd07984">
    <property type="entry name" value="LPLAT_LABLAT-like"/>
    <property type="match status" value="1"/>
</dbReference>
<name>A0A934KEG5_9BACT</name>
<dbReference type="Proteomes" id="UP000620075">
    <property type="component" value="Unassembled WGS sequence"/>
</dbReference>
<evidence type="ECO:0000256" key="5">
    <source>
        <dbReference type="ARBA" id="ARBA00023136"/>
    </source>
</evidence>
<dbReference type="PANTHER" id="PTHR30606:SF10">
    <property type="entry name" value="PHOSPHATIDYLINOSITOL MANNOSIDE ACYLTRANSFERASE"/>
    <property type="match status" value="1"/>
</dbReference>
<organism evidence="7 8">
    <name type="scientific">Candidatus Dormiibacter inghamiae</name>
    <dbReference type="NCBI Taxonomy" id="3127013"/>
    <lineage>
        <taxon>Bacteria</taxon>
        <taxon>Bacillati</taxon>
        <taxon>Candidatus Dormiibacterota</taxon>
        <taxon>Candidatus Dormibacteria</taxon>
        <taxon>Candidatus Dormibacterales</taxon>
        <taxon>Candidatus Dormibacteraceae</taxon>
        <taxon>Candidatus Dormiibacter</taxon>
    </lineage>
</organism>
<keyword evidence="6 7" id="KW-0012">Acyltransferase</keyword>
<evidence type="ECO:0000256" key="1">
    <source>
        <dbReference type="ARBA" id="ARBA00004533"/>
    </source>
</evidence>
<dbReference type="GO" id="GO:0005886">
    <property type="term" value="C:plasma membrane"/>
    <property type="evidence" value="ECO:0007669"/>
    <property type="project" value="UniProtKB-SubCell"/>
</dbReference>
<evidence type="ECO:0000256" key="6">
    <source>
        <dbReference type="ARBA" id="ARBA00023315"/>
    </source>
</evidence>
<keyword evidence="4" id="KW-0808">Transferase</keyword>
<gene>
    <name evidence="7" type="ORF">JF888_12705</name>
</gene>
<dbReference type="EMBL" id="JAEKNQ010000050">
    <property type="protein sequence ID" value="MBJ7604034.1"/>
    <property type="molecule type" value="Genomic_DNA"/>
</dbReference>
<reference evidence="7 8" key="1">
    <citation type="submission" date="2020-10" db="EMBL/GenBank/DDBJ databases">
        <title>Ca. Dormibacterota MAGs.</title>
        <authorList>
            <person name="Montgomery K."/>
        </authorList>
    </citation>
    <scope>NUCLEOTIDE SEQUENCE [LARGE SCALE GENOMIC DNA]</scope>
    <source>
        <strain evidence="7">SC8811_S16_3</strain>
    </source>
</reference>
<evidence type="ECO:0000256" key="4">
    <source>
        <dbReference type="ARBA" id="ARBA00022679"/>
    </source>
</evidence>
<accession>A0A934KEG5</accession>
<keyword evidence="3" id="KW-0997">Cell inner membrane</keyword>
<comment type="subcellular location">
    <subcellularLocation>
        <location evidence="1">Cell inner membrane</location>
    </subcellularLocation>
</comment>
<keyword evidence="2" id="KW-1003">Cell membrane</keyword>
<evidence type="ECO:0000256" key="2">
    <source>
        <dbReference type="ARBA" id="ARBA00022475"/>
    </source>
</evidence>
<dbReference type="GO" id="GO:0016746">
    <property type="term" value="F:acyltransferase activity"/>
    <property type="evidence" value="ECO:0007669"/>
    <property type="project" value="UniProtKB-KW"/>
</dbReference>
<comment type="caution">
    <text evidence="7">The sequence shown here is derived from an EMBL/GenBank/DDBJ whole genome shotgun (WGS) entry which is preliminary data.</text>
</comment>
<dbReference type="Pfam" id="PF03279">
    <property type="entry name" value="Lip_A_acyltrans"/>
    <property type="match status" value="1"/>
</dbReference>
<dbReference type="AlphaFoldDB" id="A0A934KEG5"/>
<sequence>MVGARVVRALPSSIRYTAGEAGAQAWWLADRGRRAAVLANYAAVLGLPVEDRRVARVAARAFRSYGRTVTDFMLMGALSPSELQGRLSVSGAEHARAAVSQGRGGIVALPHMGSWDFASALASSLGYRITGVTEPFPGSLDEAVRQTRAKHGMDVVMAGRAAVGGIARALQANQMVGLICDLPPERGGVEVCFFGRKAVVPAGPAAIALKYGSPLIPGFSRRTGPGLYHVHLDPPLMPPLNRRGDREAIKSLMQAVVARFEIFIAAHPDQWYAFKPVLH</sequence>